<evidence type="ECO:0000313" key="3">
    <source>
        <dbReference type="Proteomes" id="UP000553632"/>
    </source>
</evidence>
<proteinExistence type="predicted"/>
<sequence>MLYPDQILALYCQSLERRWDRWGELDAGVPVKQMVVSFLGVPVIGMDCPKEEALIPTHTSYLIFDDGKLYGLEDTSYASDRARSTCLTELLAPTLEPPVKIEMPHAWRSMHYDGKTRRLAIISDDEEGVKLNIYDLRQMILLKTWRVDCIPKYSNEGHFSQKLLVVGDCAYVAFVRENAYGELRFISLDWSAAILKALPAWSYAFSYPQDRRSRNKLARSKRVRHEFWERRKFLDLFAVPEKRSIDIVYLDDNSYRVTRVSQIRGGPFPSFRSDHLLCRGLGNGSYHCTIRGSNLIIFRNGESSNRTEINVCIGTRSSYHVCTYLLRRRGPDWEDYDCYEYGATCDGCDKIYRHLRRLPGHRLHTIGNRIAIYYPYFS</sequence>
<dbReference type="Proteomes" id="UP000574390">
    <property type="component" value="Unassembled WGS sequence"/>
</dbReference>
<dbReference type="EMBL" id="JABANM010000502">
    <property type="protein sequence ID" value="KAF4755841.1"/>
    <property type="molecule type" value="Genomic_DNA"/>
</dbReference>
<protein>
    <submittedName>
        <fullName evidence="1">Uncharacterized protein</fullName>
    </submittedName>
</protein>
<evidence type="ECO:0000313" key="2">
    <source>
        <dbReference type="EMBL" id="KAF4755841.1"/>
    </source>
</evidence>
<keyword evidence="3" id="KW-1185">Reference proteome</keyword>
<dbReference type="Proteomes" id="UP000553632">
    <property type="component" value="Unassembled WGS sequence"/>
</dbReference>
<dbReference type="EMBL" id="JABANO010017319">
    <property type="protein sequence ID" value="KAF4733717.1"/>
    <property type="molecule type" value="Genomic_DNA"/>
</dbReference>
<accession>A0A7J6SLU0</accession>
<dbReference type="AlphaFoldDB" id="A0A7J6SLU0"/>
<gene>
    <name evidence="2" type="ORF">FOZ62_009888</name>
    <name evidence="1" type="ORF">FOZ63_002228</name>
</gene>
<reference evidence="3 4" key="1">
    <citation type="submission" date="2020-04" db="EMBL/GenBank/DDBJ databases">
        <title>Perkinsus olseni comparative genomics.</title>
        <authorList>
            <person name="Bogema D.R."/>
        </authorList>
    </citation>
    <scope>NUCLEOTIDE SEQUENCE [LARGE SCALE GENOMIC DNA]</scope>
    <source>
        <strain evidence="2">ATCC PRA-205</strain>
        <strain evidence="1 3">ATCC PRA-207</strain>
    </source>
</reference>
<evidence type="ECO:0000313" key="1">
    <source>
        <dbReference type="EMBL" id="KAF4733717.1"/>
    </source>
</evidence>
<comment type="caution">
    <text evidence="1">The sequence shown here is derived from an EMBL/GenBank/DDBJ whole genome shotgun (WGS) entry which is preliminary data.</text>
</comment>
<name>A0A7J6SLU0_PEROL</name>
<organism evidence="1 3">
    <name type="scientific">Perkinsus olseni</name>
    <name type="common">Perkinsus atlanticus</name>
    <dbReference type="NCBI Taxonomy" id="32597"/>
    <lineage>
        <taxon>Eukaryota</taxon>
        <taxon>Sar</taxon>
        <taxon>Alveolata</taxon>
        <taxon>Perkinsozoa</taxon>
        <taxon>Perkinsea</taxon>
        <taxon>Perkinsida</taxon>
        <taxon>Perkinsidae</taxon>
        <taxon>Perkinsus</taxon>
    </lineage>
</organism>
<evidence type="ECO:0000313" key="4">
    <source>
        <dbReference type="Proteomes" id="UP000574390"/>
    </source>
</evidence>